<sequence>MFLPEMRKEMNQIKQFIIMVLFPVYFVYAQDTNIDFFQQRANQTKGMVIMQNNRPILAMYSANSGGFTASAKAISGILEFYYPGSRLIKIW</sequence>
<gene>
    <name evidence="1" type="ORF">OMM_09249</name>
</gene>
<reference evidence="2" key="1">
    <citation type="submission" date="2012-11" db="EMBL/GenBank/DDBJ databases">
        <authorList>
            <person name="Lucero-Rivera Y.E."/>
            <person name="Tovar-Ramirez D."/>
        </authorList>
    </citation>
    <scope>NUCLEOTIDE SEQUENCE [LARGE SCALE GENOMIC DNA]</scope>
    <source>
        <strain evidence="2">Araruama</strain>
    </source>
</reference>
<dbReference type="Proteomes" id="UP000189670">
    <property type="component" value="Unassembled WGS sequence"/>
</dbReference>
<evidence type="ECO:0000313" key="2">
    <source>
        <dbReference type="Proteomes" id="UP000189670"/>
    </source>
</evidence>
<organism evidence="1 2">
    <name type="scientific">Candidatus Magnetoglobus multicellularis str. Araruama</name>
    <dbReference type="NCBI Taxonomy" id="890399"/>
    <lineage>
        <taxon>Bacteria</taxon>
        <taxon>Pseudomonadati</taxon>
        <taxon>Thermodesulfobacteriota</taxon>
        <taxon>Desulfobacteria</taxon>
        <taxon>Desulfobacterales</taxon>
        <taxon>Desulfobacteraceae</taxon>
        <taxon>Candidatus Magnetoglobus</taxon>
    </lineage>
</organism>
<accession>A0A1V1P4V3</accession>
<dbReference type="AlphaFoldDB" id="A0A1V1P4V3"/>
<comment type="caution">
    <text evidence="1">The sequence shown here is derived from an EMBL/GenBank/DDBJ whole genome shotgun (WGS) entry which is preliminary data.</text>
</comment>
<name>A0A1V1P4V3_9BACT</name>
<protein>
    <submittedName>
        <fullName evidence="1">Uncharacterized protein</fullName>
    </submittedName>
</protein>
<dbReference type="EMBL" id="ATBP01000543">
    <property type="protein sequence ID" value="ETR69851.1"/>
    <property type="molecule type" value="Genomic_DNA"/>
</dbReference>
<proteinExistence type="predicted"/>
<evidence type="ECO:0000313" key="1">
    <source>
        <dbReference type="EMBL" id="ETR69851.1"/>
    </source>
</evidence>